<accession>T1ENV8</accession>
<name>T1ENV8_HELRO</name>
<reference evidence="2 4" key="2">
    <citation type="journal article" date="2013" name="Nature">
        <title>Insights into bilaterian evolution from three spiralian genomes.</title>
        <authorList>
            <person name="Simakov O."/>
            <person name="Marletaz F."/>
            <person name="Cho S.J."/>
            <person name="Edsinger-Gonzales E."/>
            <person name="Havlak P."/>
            <person name="Hellsten U."/>
            <person name="Kuo D.H."/>
            <person name="Larsson T."/>
            <person name="Lv J."/>
            <person name="Arendt D."/>
            <person name="Savage R."/>
            <person name="Osoegawa K."/>
            <person name="de Jong P."/>
            <person name="Grimwood J."/>
            <person name="Chapman J.A."/>
            <person name="Shapiro H."/>
            <person name="Aerts A."/>
            <person name="Otillar R.P."/>
            <person name="Terry A.Y."/>
            <person name="Boore J.L."/>
            <person name="Grigoriev I.V."/>
            <person name="Lindberg D.R."/>
            <person name="Seaver E.C."/>
            <person name="Weisblat D.A."/>
            <person name="Putnam N.H."/>
            <person name="Rokhsar D.S."/>
        </authorList>
    </citation>
    <scope>NUCLEOTIDE SEQUENCE</scope>
</reference>
<dbReference type="EnsemblMetazoa" id="HelroT159317">
    <property type="protein sequence ID" value="HelroP159317"/>
    <property type="gene ID" value="HelroG159317"/>
</dbReference>
<dbReference type="AlphaFoldDB" id="T1ENV8"/>
<reference evidence="3" key="3">
    <citation type="submission" date="2015-06" db="UniProtKB">
        <authorList>
            <consortium name="EnsemblMetazoa"/>
        </authorList>
    </citation>
    <scope>IDENTIFICATION</scope>
</reference>
<dbReference type="EMBL" id="KB095811">
    <property type="protein sequence ID" value="ESO12734.1"/>
    <property type="molecule type" value="Genomic_DNA"/>
</dbReference>
<feature type="compositionally biased region" description="Low complexity" evidence="1">
    <location>
        <begin position="376"/>
        <end position="387"/>
    </location>
</feature>
<keyword evidence="4" id="KW-1185">Reference proteome</keyword>
<feature type="compositionally biased region" description="Low complexity" evidence="1">
    <location>
        <begin position="132"/>
        <end position="144"/>
    </location>
</feature>
<gene>
    <name evidence="3" type="primary">20198258</name>
    <name evidence="2" type="ORF">HELRODRAFT_159317</name>
</gene>
<feature type="compositionally biased region" description="Low complexity" evidence="1">
    <location>
        <begin position="327"/>
        <end position="348"/>
    </location>
</feature>
<dbReference type="RefSeq" id="XP_009009454.1">
    <property type="nucleotide sequence ID" value="XM_009011206.1"/>
</dbReference>
<evidence type="ECO:0000313" key="3">
    <source>
        <dbReference type="EnsemblMetazoa" id="HelroP159317"/>
    </source>
</evidence>
<feature type="region of interest" description="Disordered" evidence="1">
    <location>
        <begin position="243"/>
        <end position="262"/>
    </location>
</feature>
<feature type="compositionally biased region" description="Polar residues" evidence="1">
    <location>
        <begin position="350"/>
        <end position="375"/>
    </location>
</feature>
<proteinExistence type="predicted"/>
<dbReference type="HOGENOM" id="CLU_682018_0_0_1"/>
<evidence type="ECO:0000256" key="1">
    <source>
        <dbReference type="SAM" id="MobiDB-lite"/>
    </source>
</evidence>
<protein>
    <submittedName>
        <fullName evidence="2 3">Uncharacterized protein</fullName>
    </submittedName>
</protein>
<evidence type="ECO:0000313" key="4">
    <source>
        <dbReference type="Proteomes" id="UP000015101"/>
    </source>
</evidence>
<feature type="compositionally biased region" description="Acidic residues" evidence="1">
    <location>
        <begin position="109"/>
        <end position="126"/>
    </location>
</feature>
<dbReference type="CTD" id="20198258"/>
<dbReference type="KEGG" id="hro:HELRODRAFT_159317"/>
<feature type="region of interest" description="Disordered" evidence="1">
    <location>
        <begin position="327"/>
        <end position="404"/>
    </location>
</feature>
<dbReference type="Proteomes" id="UP000015101">
    <property type="component" value="Unassembled WGS sequence"/>
</dbReference>
<feature type="region of interest" description="Disordered" evidence="1">
    <location>
        <begin position="71"/>
        <end position="145"/>
    </location>
</feature>
<evidence type="ECO:0000313" key="2">
    <source>
        <dbReference type="EMBL" id="ESO12734.1"/>
    </source>
</evidence>
<reference evidence="4" key="1">
    <citation type="submission" date="2012-12" db="EMBL/GenBank/DDBJ databases">
        <authorList>
            <person name="Hellsten U."/>
            <person name="Grimwood J."/>
            <person name="Chapman J.A."/>
            <person name="Shapiro H."/>
            <person name="Aerts A."/>
            <person name="Otillar R.P."/>
            <person name="Terry A.Y."/>
            <person name="Boore J.L."/>
            <person name="Simakov O."/>
            <person name="Marletaz F."/>
            <person name="Cho S.-J."/>
            <person name="Edsinger-Gonzales E."/>
            <person name="Havlak P."/>
            <person name="Kuo D.-H."/>
            <person name="Larsson T."/>
            <person name="Lv J."/>
            <person name="Arendt D."/>
            <person name="Savage R."/>
            <person name="Osoegawa K."/>
            <person name="de Jong P."/>
            <person name="Lindberg D.R."/>
            <person name="Seaver E.C."/>
            <person name="Weisblat D.A."/>
            <person name="Putnam N.H."/>
            <person name="Grigoriev I.V."/>
            <person name="Rokhsar D.S."/>
        </authorList>
    </citation>
    <scope>NUCLEOTIDE SEQUENCE</scope>
</reference>
<feature type="compositionally biased region" description="Polar residues" evidence="1">
    <location>
        <begin position="71"/>
        <end position="88"/>
    </location>
</feature>
<sequence>MVLGGSHTEKSTKPLQSLSCRHLSNLDMKSVLSHIINLHFNLIYTKFCNHSASIIVFKSLGLDWRPPKQASANFQQAQSTPPRTAPSHSNKDQLHFLSSNFFHNKSPDTDDGNDDDNQDDDNDDDVGDKNYNDSNNYSNDNKNNLFESPQLQYINDDNQKDFPTVLSSSSLPIMMSGHDMMNSSSSSSTAFAPAPLLPTNKMPPMPPVKIERKVFPTDLSLSFVSSCDDDRLLNDSLVQSVNHDDEDVGAGDGNDGLMNENIGNSQQTLKDYVNSSKQISDSCNSQASNKKRKNFQNFVCHDSCNKRNVNISSSAKVKSSAINSCHNNNPSSLTLNKTNNNTASALKTGKPSTIDKNFKPSSYANKKSFNNSTKAGTSSFNGNGNNSKPPTPPLRRMPSWNSMY</sequence>
<dbReference type="EMBL" id="AMQM01000223">
    <property type="status" value="NOT_ANNOTATED_CDS"/>
    <property type="molecule type" value="Genomic_DNA"/>
</dbReference>
<dbReference type="GeneID" id="20198258"/>
<dbReference type="InParanoid" id="T1ENV8"/>
<organism evidence="3 4">
    <name type="scientific">Helobdella robusta</name>
    <name type="common">Californian leech</name>
    <dbReference type="NCBI Taxonomy" id="6412"/>
    <lineage>
        <taxon>Eukaryota</taxon>
        <taxon>Metazoa</taxon>
        <taxon>Spiralia</taxon>
        <taxon>Lophotrochozoa</taxon>
        <taxon>Annelida</taxon>
        <taxon>Clitellata</taxon>
        <taxon>Hirudinea</taxon>
        <taxon>Rhynchobdellida</taxon>
        <taxon>Glossiphoniidae</taxon>
        <taxon>Helobdella</taxon>
    </lineage>
</organism>